<accession>A0A9N7JK10</accession>
<dbReference type="AlphaFoldDB" id="A0A9N7JK10"/>
<evidence type="ECO:0000313" key="5">
    <source>
        <dbReference type="Proteomes" id="UP001055437"/>
    </source>
</evidence>
<dbReference type="EMBL" id="CP023671">
    <property type="protein sequence ID" value="AYE33974.1"/>
    <property type="molecule type" value="Genomic_DNA"/>
</dbReference>
<evidence type="ECO:0000313" key="4">
    <source>
        <dbReference type="Proteomes" id="UP000280586"/>
    </source>
</evidence>
<dbReference type="Pfam" id="PF07791">
    <property type="entry name" value="Imm11"/>
    <property type="match status" value="1"/>
</dbReference>
<dbReference type="Proteomes" id="UP001055437">
    <property type="component" value="Chromosome"/>
</dbReference>
<organism evidence="2 4">
    <name type="scientific">Clostridium septicum</name>
    <dbReference type="NCBI Taxonomy" id="1504"/>
    <lineage>
        <taxon>Bacteria</taxon>
        <taxon>Bacillati</taxon>
        <taxon>Bacillota</taxon>
        <taxon>Clostridia</taxon>
        <taxon>Eubacteriales</taxon>
        <taxon>Clostridiaceae</taxon>
        <taxon>Clostridium</taxon>
    </lineage>
</organism>
<dbReference type="RefSeq" id="WP_120140633.1">
    <property type="nucleotide sequence ID" value="NZ_CP023671.1"/>
</dbReference>
<evidence type="ECO:0000259" key="1">
    <source>
        <dbReference type="Pfam" id="PF07791"/>
    </source>
</evidence>
<sequence length="184" mass="21570">MKIWRVDKNVDDYSGFYLKNEDDKNILEEKLDKGDLVSNWNELEVEVHEADKPIGDCPHLWSGGYSLIVSERGKEIISNNYKNYIQFLSLNYSQENQKFYVLNNLNIIDCVDYNKSELEILMNKYIVDVKKYVFNENAKKAPIFKIYLDGVIKISTFVNNDFKNLIEDSGLEGFKFTEVFDFEA</sequence>
<dbReference type="KEGG" id="csep:CP523_05560"/>
<reference evidence="3" key="2">
    <citation type="submission" date="2022-06" db="EMBL/GenBank/DDBJ databases">
        <authorList>
            <person name="Holder M.E."/>
            <person name="Ajami N.J."/>
            <person name="Petrosino J.F."/>
        </authorList>
    </citation>
    <scope>NUCLEOTIDE SEQUENCE</scope>
    <source>
        <strain evidence="3">RMA 8861</strain>
    </source>
</reference>
<feature type="domain" description="Immunity MXAN-0049 protein" evidence="1">
    <location>
        <begin position="52"/>
        <end position="179"/>
    </location>
</feature>
<reference evidence="2 4" key="1">
    <citation type="submission" date="2017-09" db="EMBL/GenBank/DDBJ databases">
        <authorList>
            <person name="Thomas P."/>
            <person name="Seyboldt C."/>
        </authorList>
    </citation>
    <scope>NUCLEOTIDE SEQUENCE [LARGE SCALE GENOMIC DNA]</scope>
    <source>
        <strain evidence="2 4">DSM 7534</strain>
    </source>
</reference>
<keyword evidence="5" id="KW-1185">Reference proteome</keyword>
<evidence type="ECO:0000313" key="2">
    <source>
        <dbReference type="EMBL" id="AYE33974.1"/>
    </source>
</evidence>
<gene>
    <name evidence="2" type="ORF">CP523_05560</name>
    <name evidence="3" type="ORF">NH397_13820</name>
</gene>
<name>A0A9N7JK10_CLOSE</name>
<proteinExistence type="predicted"/>
<dbReference type="EMBL" id="CP099799">
    <property type="protein sequence ID" value="USS00546.1"/>
    <property type="molecule type" value="Genomic_DNA"/>
</dbReference>
<protein>
    <recommendedName>
        <fullName evidence="1">Immunity MXAN-0049 protein domain-containing protein</fullName>
    </recommendedName>
</protein>
<evidence type="ECO:0000313" key="3">
    <source>
        <dbReference type="EMBL" id="USS00546.1"/>
    </source>
</evidence>
<dbReference type="GeneID" id="303560141"/>
<dbReference type="InterPro" id="IPR012433">
    <property type="entry name" value="Imm11"/>
</dbReference>
<dbReference type="Proteomes" id="UP000280586">
    <property type="component" value="Chromosome"/>
</dbReference>